<comment type="caution">
    <text evidence="2">The sequence shown here is derived from an EMBL/GenBank/DDBJ whole genome shotgun (WGS) entry which is preliminary data.</text>
</comment>
<organism evidence="2 3">
    <name type="scientific">Actinacidiphila bryophytorum</name>
    <dbReference type="NCBI Taxonomy" id="1436133"/>
    <lineage>
        <taxon>Bacteria</taxon>
        <taxon>Bacillati</taxon>
        <taxon>Actinomycetota</taxon>
        <taxon>Actinomycetes</taxon>
        <taxon>Kitasatosporales</taxon>
        <taxon>Streptomycetaceae</taxon>
        <taxon>Actinacidiphila</taxon>
    </lineage>
</organism>
<evidence type="ECO:0000313" key="2">
    <source>
        <dbReference type="EMBL" id="CAG7629302.1"/>
    </source>
</evidence>
<dbReference type="AlphaFoldDB" id="A0A9W4GYA3"/>
<reference evidence="2" key="1">
    <citation type="submission" date="2021-06" db="EMBL/GenBank/DDBJ databases">
        <authorList>
            <person name="Arsene-Ploetze F."/>
        </authorList>
    </citation>
    <scope>NUCLEOTIDE SEQUENCE</scope>
    <source>
        <strain evidence="2">SBRY1</strain>
    </source>
</reference>
<proteinExistence type="predicted"/>
<dbReference type="EMBL" id="CAJVAX010000012">
    <property type="protein sequence ID" value="CAG7629302.1"/>
    <property type="molecule type" value="Genomic_DNA"/>
</dbReference>
<gene>
    <name evidence="2" type="ORF">SBRY_20553</name>
</gene>
<name>A0A9W4GYA3_9ACTN</name>
<accession>A0A9W4GYA3</accession>
<keyword evidence="3" id="KW-1185">Reference proteome</keyword>
<sequence>MRSHLRDAPPDVAVRRPSALPAGPRRHGQAAVDRLGGRHGLRGRFRRVRTGPRGRRWLLRWRLLQLTGGGTVSGPRPGPP</sequence>
<dbReference type="Proteomes" id="UP001153328">
    <property type="component" value="Unassembled WGS sequence"/>
</dbReference>
<protein>
    <submittedName>
        <fullName evidence="2">Uncharacterized protein</fullName>
    </submittedName>
</protein>
<evidence type="ECO:0000313" key="3">
    <source>
        <dbReference type="Proteomes" id="UP001153328"/>
    </source>
</evidence>
<evidence type="ECO:0000256" key="1">
    <source>
        <dbReference type="SAM" id="MobiDB-lite"/>
    </source>
</evidence>
<feature type="region of interest" description="Disordered" evidence="1">
    <location>
        <begin position="1"/>
        <end position="38"/>
    </location>
</feature>